<evidence type="ECO:0000259" key="3">
    <source>
        <dbReference type="Pfam" id="PF13360"/>
    </source>
</evidence>
<dbReference type="PANTHER" id="PTHR34512">
    <property type="entry name" value="CELL SURFACE PROTEIN"/>
    <property type="match status" value="1"/>
</dbReference>
<dbReference type="Proteomes" id="UP000263094">
    <property type="component" value="Unassembled WGS sequence"/>
</dbReference>
<evidence type="ECO:0000313" key="5">
    <source>
        <dbReference type="Proteomes" id="UP000263094"/>
    </source>
</evidence>
<accession>A0A372M3Z9</accession>
<dbReference type="InterPro" id="IPR011047">
    <property type="entry name" value="Quinoprotein_ADH-like_sf"/>
</dbReference>
<feature type="domain" description="Pyrrolo-quinoline quinone repeat" evidence="3">
    <location>
        <begin position="101"/>
        <end position="282"/>
    </location>
</feature>
<sequence length="451" mass="48352">MRSVALDQVRAPADLADQVVRRRDRRRFAQVAGAAAAVTAVTVGAVFGLGGVPAPATDRSERPAATPGEWHPWQNDIRGVSEHGCRPAGTDLYCSGPKYDLAKFDANTGDELWKVPVNREGDGPNRSLGPRDGTVVGFRNHTAKKQPNGDYMGGTDLMGVDADSGKVRWKVEMPHDDRTEQAALLIDGAVLATTPTTHSVSALDLRTGATRWTHSWPKGTDCDRVSADGVPYLACRKTGTPAASTGGVRTEVIRLDPATGKARTVERLPGEHHATGTSAGRVVLQGMQDANGTDAGKGGDGDTWLTLVSESGEVISNRLGTRGRYATSQIVGDRLYRISWKGRAEAYELETAKLLWDRPTGVRTPPEDSMLTVAPPVESAARGHVYFFGPYGHISALDLRTGKRVWSGRTDTVEPGFGPGQGTKPQLFLHDDAFIAAFGPRITSFRPDLPD</sequence>
<dbReference type="Gene3D" id="2.130.10.10">
    <property type="entry name" value="YVTN repeat-like/Quinoprotein amine dehydrogenase"/>
    <property type="match status" value="2"/>
</dbReference>
<organism evidence="4 5">
    <name type="scientific">Streptomyces triticagri</name>
    <dbReference type="NCBI Taxonomy" id="2293568"/>
    <lineage>
        <taxon>Bacteria</taxon>
        <taxon>Bacillati</taxon>
        <taxon>Actinomycetota</taxon>
        <taxon>Actinomycetes</taxon>
        <taxon>Kitasatosporales</taxon>
        <taxon>Streptomycetaceae</taxon>
        <taxon>Streptomyces</taxon>
    </lineage>
</organism>
<feature type="region of interest" description="Disordered" evidence="1">
    <location>
        <begin position="54"/>
        <end position="74"/>
    </location>
</feature>
<dbReference type="PANTHER" id="PTHR34512:SF30">
    <property type="entry name" value="OUTER MEMBRANE PROTEIN ASSEMBLY FACTOR BAMB"/>
    <property type="match status" value="1"/>
</dbReference>
<dbReference type="EMBL" id="QUAK01000090">
    <property type="protein sequence ID" value="RFU85529.1"/>
    <property type="molecule type" value="Genomic_DNA"/>
</dbReference>
<gene>
    <name evidence="4" type="ORF">DY218_16895</name>
</gene>
<evidence type="ECO:0000256" key="1">
    <source>
        <dbReference type="SAM" id="MobiDB-lite"/>
    </source>
</evidence>
<keyword evidence="2" id="KW-0472">Membrane</keyword>
<evidence type="ECO:0000256" key="2">
    <source>
        <dbReference type="SAM" id="Phobius"/>
    </source>
</evidence>
<comment type="caution">
    <text evidence="4">The sequence shown here is derived from an EMBL/GenBank/DDBJ whole genome shotgun (WGS) entry which is preliminary data.</text>
</comment>
<dbReference type="InterPro" id="IPR002372">
    <property type="entry name" value="PQQ_rpt_dom"/>
</dbReference>
<protein>
    <recommendedName>
        <fullName evidence="3">Pyrrolo-quinoline quinone repeat domain-containing protein</fullName>
    </recommendedName>
</protein>
<dbReference type="Pfam" id="PF13360">
    <property type="entry name" value="PQQ_2"/>
    <property type="match status" value="2"/>
</dbReference>
<evidence type="ECO:0000313" key="4">
    <source>
        <dbReference type="EMBL" id="RFU85529.1"/>
    </source>
</evidence>
<reference evidence="4 5" key="1">
    <citation type="submission" date="2018-08" db="EMBL/GenBank/DDBJ databases">
        <title>Isolation, diversity and antifungal activity of Actinobacteria from wheat.</title>
        <authorList>
            <person name="Han C."/>
        </authorList>
    </citation>
    <scope>NUCLEOTIDE SEQUENCE [LARGE SCALE GENOMIC DNA]</scope>
    <source>
        <strain evidence="4 5">NEAU-YY421</strain>
    </source>
</reference>
<keyword evidence="2" id="KW-0812">Transmembrane</keyword>
<keyword evidence="5" id="KW-1185">Reference proteome</keyword>
<feature type="transmembrane region" description="Helical" evidence="2">
    <location>
        <begin position="31"/>
        <end position="52"/>
    </location>
</feature>
<dbReference type="AlphaFoldDB" id="A0A372M3Z9"/>
<dbReference type="SUPFAM" id="SSF50998">
    <property type="entry name" value="Quinoprotein alcohol dehydrogenase-like"/>
    <property type="match status" value="2"/>
</dbReference>
<keyword evidence="2" id="KW-1133">Transmembrane helix</keyword>
<feature type="domain" description="Pyrrolo-quinoline quinone repeat" evidence="3">
    <location>
        <begin position="323"/>
        <end position="408"/>
    </location>
</feature>
<dbReference type="InterPro" id="IPR015943">
    <property type="entry name" value="WD40/YVTN_repeat-like_dom_sf"/>
</dbReference>
<proteinExistence type="predicted"/>
<name>A0A372M3Z9_9ACTN</name>